<dbReference type="STRING" id="873513.HMPREF6485_1086"/>
<comment type="caution">
    <text evidence="1">The sequence shown here is derived from an EMBL/GenBank/DDBJ whole genome shotgun (WGS) entry which is preliminary data.</text>
</comment>
<keyword evidence="2" id="KW-1185">Reference proteome</keyword>
<organism evidence="1 2">
    <name type="scientific">Segatella buccae ATCC 33574</name>
    <dbReference type="NCBI Taxonomy" id="873513"/>
    <lineage>
        <taxon>Bacteria</taxon>
        <taxon>Pseudomonadati</taxon>
        <taxon>Bacteroidota</taxon>
        <taxon>Bacteroidia</taxon>
        <taxon>Bacteroidales</taxon>
        <taxon>Prevotellaceae</taxon>
        <taxon>Segatella</taxon>
    </lineage>
</organism>
<evidence type="ECO:0000313" key="1">
    <source>
        <dbReference type="EMBL" id="EFU31027.1"/>
    </source>
</evidence>
<dbReference type="AlphaFoldDB" id="E6K650"/>
<reference evidence="1 2" key="1">
    <citation type="submission" date="2010-10" db="EMBL/GenBank/DDBJ databases">
        <authorList>
            <person name="Muzny D."/>
            <person name="Qin X."/>
            <person name="Deng J."/>
            <person name="Jiang H."/>
            <person name="Liu Y."/>
            <person name="Qu J."/>
            <person name="Song X.-Z."/>
            <person name="Zhang L."/>
            <person name="Thornton R."/>
            <person name="Coyle M."/>
            <person name="Francisco L."/>
            <person name="Jackson L."/>
            <person name="Javaid M."/>
            <person name="Korchina V."/>
            <person name="Kovar C."/>
            <person name="Mata R."/>
            <person name="Mathew T."/>
            <person name="Ngo R."/>
            <person name="Nguyen L."/>
            <person name="Nguyen N."/>
            <person name="Okwuonu G."/>
            <person name="Ongeri F."/>
            <person name="Pham C."/>
            <person name="Simmons D."/>
            <person name="Wilczek-Boney K."/>
            <person name="Hale W."/>
            <person name="Jakkamsetti A."/>
            <person name="Pham P."/>
            <person name="Ruth R."/>
            <person name="San Lucas F."/>
            <person name="Warren J."/>
            <person name="Zhang J."/>
            <person name="Zhao Z."/>
            <person name="Zhou C."/>
            <person name="Zhu D."/>
            <person name="Lee S."/>
            <person name="Bess C."/>
            <person name="Blankenburg K."/>
            <person name="Forbes L."/>
            <person name="Fu Q."/>
            <person name="Gubbala S."/>
            <person name="Hirani K."/>
            <person name="Jayaseelan J.C."/>
            <person name="Lara F."/>
            <person name="Munidasa M."/>
            <person name="Palculict T."/>
            <person name="Patil S."/>
            <person name="Pu L.-L."/>
            <person name="Saada N."/>
            <person name="Tang L."/>
            <person name="Weissenberger G."/>
            <person name="Zhu Y."/>
            <person name="Hemphill L."/>
            <person name="Shang Y."/>
            <person name="Youmans B."/>
            <person name="Ayvaz T."/>
            <person name="Ross M."/>
            <person name="Santibanez J."/>
            <person name="Aqrawi P."/>
            <person name="Gross S."/>
            <person name="Joshi V."/>
            <person name="Fowler G."/>
            <person name="Nazareth L."/>
            <person name="Reid J."/>
            <person name="Worley K."/>
            <person name="Petrosino J."/>
            <person name="Highlander S."/>
            <person name="Gibbs R."/>
        </authorList>
    </citation>
    <scope>NUCLEOTIDE SEQUENCE [LARGE SCALE GENOMIC DNA]</scope>
    <source>
        <strain evidence="1 2">ATCC 33574</strain>
    </source>
</reference>
<name>E6K650_9BACT</name>
<proteinExistence type="predicted"/>
<protein>
    <submittedName>
        <fullName evidence="1">Uncharacterized protein</fullName>
    </submittedName>
</protein>
<gene>
    <name evidence="1" type="ORF">HMPREF6485_1086</name>
</gene>
<dbReference type="Pfam" id="PF18762">
    <property type="entry name" value="Kinase-PolyVal"/>
    <property type="match status" value="1"/>
</dbReference>
<accession>E6K650</accession>
<dbReference type="EMBL" id="AEPD01000021">
    <property type="protein sequence ID" value="EFU31027.1"/>
    <property type="molecule type" value="Genomic_DNA"/>
</dbReference>
<sequence>MTPNQKAIDNYLMHGLGLELENRYYYANDYIAITDVSAEGDNVLFDGDTLYFIDPIIMFKQPAISVLKYYESLLR</sequence>
<evidence type="ECO:0000313" key="2">
    <source>
        <dbReference type="Proteomes" id="UP000003112"/>
    </source>
</evidence>
<dbReference type="InterPro" id="IPR041055">
    <property type="entry name" value="Kinase-PolyVal"/>
</dbReference>
<dbReference type="Proteomes" id="UP000003112">
    <property type="component" value="Unassembled WGS sequence"/>
</dbReference>
<dbReference type="HOGENOM" id="CLU_2667996_0_0_10"/>